<evidence type="ECO:0000256" key="6">
    <source>
        <dbReference type="ARBA" id="ARBA00022801"/>
    </source>
</evidence>
<accession>U4L1D0</accession>
<dbReference type="eggNOG" id="KOG3006">
    <property type="taxonomic scope" value="Eukaryota"/>
</dbReference>
<dbReference type="NCBIfam" id="TIGR02962">
    <property type="entry name" value="hdxy_isourate"/>
    <property type="match status" value="1"/>
</dbReference>
<evidence type="ECO:0000256" key="3">
    <source>
        <dbReference type="ARBA" id="ARBA00009850"/>
    </source>
</evidence>
<protein>
    <recommendedName>
        <fullName evidence="8">5-hydroxyisourate hydrolase</fullName>
        <shortName evidence="8">HIU hydrolase</shortName>
        <shortName evidence="8">HIUHase</shortName>
        <ecNumber evidence="8">3.5.2.17</ecNumber>
    </recommendedName>
</protein>
<feature type="domain" description="Transthyretin/hydroxyisourate hydrolase" evidence="9">
    <location>
        <begin position="23"/>
        <end position="143"/>
    </location>
</feature>
<keyword evidence="6 8" id="KW-0378">Hydrolase</keyword>
<dbReference type="EMBL" id="HF935407">
    <property type="protein sequence ID" value="CCX08272.1"/>
    <property type="molecule type" value="Genomic_DNA"/>
</dbReference>
<dbReference type="InterPro" id="IPR000895">
    <property type="entry name" value="Transthyretin/HIU_hydrolase"/>
</dbReference>
<dbReference type="PANTHER" id="PTHR10395">
    <property type="entry name" value="URICASE AND TRANSTHYRETIN-RELATED"/>
    <property type="match status" value="1"/>
</dbReference>
<comment type="function">
    <text evidence="2">Catalyzes the hydrolysis of 5-hydroxyisourate (HIU) to 2-oxo-4-hydroxy-4-carboxy-5-ureidoimidazoline (OHCU).</text>
</comment>
<comment type="similarity">
    <text evidence="3 8">Belongs to the transthyretin family. 5-hydroxyisourate hydrolase subfamily.</text>
</comment>
<evidence type="ECO:0000256" key="7">
    <source>
        <dbReference type="PIRSR" id="PIRSR600895-51"/>
    </source>
</evidence>
<evidence type="ECO:0000256" key="8">
    <source>
        <dbReference type="RuleBase" id="RU361270"/>
    </source>
</evidence>
<evidence type="ECO:0000256" key="2">
    <source>
        <dbReference type="ARBA" id="ARBA00002704"/>
    </source>
</evidence>
<evidence type="ECO:0000259" key="9">
    <source>
        <dbReference type="SMART" id="SM00095"/>
    </source>
</evidence>
<sequence>MSQPSSASQRLETITAHMATTPAEKPPVTCHVLDTTIGRPASDIKCTLLQFPEGKLGIEATADELATGTTNQDGRVTSWSGEKLKLQDGAVYKIRFEVEEYFKRSGQETFFPFVEITFRVRSTQEHYHVPLLLAGWSYSTYRGS</sequence>
<feature type="binding site" evidence="7">
    <location>
        <position position="75"/>
    </location>
    <ligand>
        <name>substrate</name>
    </ligand>
</feature>
<dbReference type="CDD" id="cd05822">
    <property type="entry name" value="TLP_HIUase"/>
    <property type="match status" value="1"/>
</dbReference>
<evidence type="ECO:0000313" key="10">
    <source>
        <dbReference type="EMBL" id="CCX08272.1"/>
    </source>
</evidence>
<feature type="binding site" evidence="7">
    <location>
        <position position="141"/>
    </location>
    <ligand>
        <name>substrate</name>
    </ligand>
</feature>
<dbReference type="STRING" id="1076935.U4L1D0"/>
<dbReference type="Pfam" id="PF00576">
    <property type="entry name" value="Transthyretin"/>
    <property type="match status" value="1"/>
</dbReference>
<dbReference type="InterPro" id="IPR036817">
    <property type="entry name" value="Transthyretin/HIU_hydrolase_sf"/>
</dbReference>
<feature type="binding site" evidence="7">
    <location>
        <position position="31"/>
    </location>
    <ligand>
        <name>substrate</name>
    </ligand>
</feature>
<evidence type="ECO:0000313" key="11">
    <source>
        <dbReference type="Proteomes" id="UP000018144"/>
    </source>
</evidence>
<dbReference type="OrthoDB" id="10265230at2759"/>
<comment type="catalytic activity">
    <reaction evidence="1 8">
        <text>5-hydroxyisourate + H2O = 5-hydroxy-2-oxo-4-ureido-2,5-dihydro-1H-imidazole-5-carboxylate + H(+)</text>
        <dbReference type="Rhea" id="RHEA:23736"/>
        <dbReference type="ChEBI" id="CHEBI:15377"/>
        <dbReference type="ChEBI" id="CHEBI:15378"/>
        <dbReference type="ChEBI" id="CHEBI:18072"/>
        <dbReference type="ChEBI" id="CHEBI:58639"/>
        <dbReference type="EC" id="3.5.2.17"/>
    </reaction>
</comment>
<proteinExistence type="inferred from homology"/>
<dbReference type="Proteomes" id="UP000018144">
    <property type="component" value="Unassembled WGS sequence"/>
</dbReference>
<dbReference type="GO" id="GO:0006144">
    <property type="term" value="P:purine nucleobase metabolic process"/>
    <property type="evidence" value="ECO:0007669"/>
    <property type="project" value="UniProtKB-KW"/>
</dbReference>
<dbReference type="OMA" id="CSENQNY"/>
<dbReference type="SMART" id="SM00095">
    <property type="entry name" value="TR_THY"/>
    <property type="match status" value="1"/>
</dbReference>
<keyword evidence="11" id="KW-1185">Reference proteome</keyword>
<dbReference type="EC" id="3.5.2.17" evidence="8"/>
<dbReference type="PANTHER" id="PTHR10395:SF7">
    <property type="entry name" value="5-HYDROXYISOURATE HYDROLASE"/>
    <property type="match status" value="1"/>
</dbReference>
<organism evidence="10 11">
    <name type="scientific">Pyronema omphalodes (strain CBS 100304)</name>
    <name type="common">Pyronema confluens</name>
    <dbReference type="NCBI Taxonomy" id="1076935"/>
    <lineage>
        <taxon>Eukaryota</taxon>
        <taxon>Fungi</taxon>
        <taxon>Dikarya</taxon>
        <taxon>Ascomycota</taxon>
        <taxon>Pezizomycotina</taxon>
        <taxon>Pezizomycetes</taxon>
        <taxon>Pezizales</taxon>
        <taxon>Pyronemataceae</taxon>
        <taxon>Pyronema</taxon>
    </lineage>
</organism>
<gene>
    <name evidence="10" type="ORF">PCON_07865</name>
</gene>
<dbReference type="SUPFAM" id="SSF49472">
    <property type="entry name" value="Transthyretin (synonym: prealbumin)"/>
    <property type="match status" value="1"/>
</dbReference>
<evidence type="ECO:0000256" key="5">
    <source>
        <dbReference type="ARBA" id="ARBA00022631"/>
    </source>
</evidence>
<evidence type="ECO:0000256" key="4">
    <source>
        <dbReference type="ARBA" id="ARBA00011881"/>
    </source>
</evidence>
<reference evidence="10 11" key="1">
    <citation type="journal article" date="2013" name="PLoS Genet.">
        <title>The genome and development-dependent transcriptomes of Pyronema confluens: a window into fungal evolution.</title>
        <authorList>
            <person name="Traeger S."/>
            <person name="Altegoer F."/>
            <person name="Freitag M."/>
            <person name="Gabaldon T."/>
            <person name="Kempken F."/>
            <person name="Kumar A."/>
            <person name="Marcet-Houben M."/>
            <person name="Poggeler S."/>
            <person name="Stajich J.E."/>
            <person name="Nowrousian M."/>
        </authorList>
    </citation>
    <scope>NUCLEOTIDE SEQUENCE [LARGE SCALE GENOMIC DNA]</scope>
    <source>
        <strain evidence="11">CBS 100304</strain>
        <tissue evidence="10">Vegetative mycelium</tissue>
    </source>
</reference>
<comment type="subunit">
    <text evidence="4 8">Homotetramer.</text>
</comment>
<dbReference type="InterPro" id="IPR023416">
    <property type="entry name" value="Transthyretin/HIU_hydrolase_d"/>
</dbReference>
<evidence type="ECO:0000256" key="1">
    <source>
        <dbReference type="ARBA" id="ARBA00001043"/>
    </source>
</evidence>
<dbReference type="GO" id="GO:0033971">
    <property type="term" value="F:hydroxyisourate hydrolase activity"/>
    <property type="evidence" value="ECO:0007669"/>
    <property type="project" value="UniProtKB-EC"/>
</dbReference>
<dbReference type="PRINTS" id="PR00189">
    <property type="entry name" value="TRNSTHYRETIN"/>
</dbReference>
<keyword evidence="5 8" id="KW-0659">Purine metabolism</keyword>
<dbReference type="AlphaFoldDB" id="U4L1D0"/>
<dbReference type="InterPro" id="IPR014306">
    <property type="entry name" value="Hydroxyisourate_hydrolase"/>
</dbReference>
<dbReference type="Gene3D" id="2.60.40.180">
    <property type="entry name" value="Transthyretin/hydroxyisourate hydrolase domain"/>
    <property type="match status" value="1"/>
</dbReference>
<name>U4L1D0_PYROM</name>